<dbReference type="OrthoDB" id="270046at2157"/>
<reference evidence="9 10" key="1">
    <citation type="journal article" date="2013" name="Genome Announc.">
        <title>Draft Genome Sequence of 'Candidatus Halobonum tyrrellensis' Strain G22, Isolated from the Hypersaline Waters of Lake Tyrrell, Australia.</title>
        <authorList>
            <person name="Ugalde J.A."/>
            <person name="Narasingarao P."/>
            <person name="Kuo S."/>
            <person name="Podell S."/>
            <person name="Allen E.E."/>
        </authorList>
    </citation>
    <scope>NUCLEOTIDE SEQUENCE [LARGE SCALE GENOMIC DNA]</scope>
    <source>
        <strain evidence="9 10">G22</strain>
    </source>
</reference>
<dbReference type="InterPro" id="IPR038770">
    <property type="entry name" value="Na+/solute_symporter_sf"/>
</dbReference>
<dbReference type="STRING" id="1324957.K933_05763"/>
<feature type="transmembrane region" description="Helical" evidence="8">
    <location>
        <begin position="280"/>
        <end position="299"/>
    </location>
</feature>
<dbReference type="AlphaFoldDB" id="V4GV97"/>
<dbReference type="RefSeq" id="WP_023393740.1">
    <property type="nucleotide sequence ID" value="NZ_ASGZ01000018.1"/>
</dbReference>
<keyword evidence="10" id="KW-1185">Reference proteome</keyword>
<dbReference type="PANTHER" id="PTHR36838:SF3">
    <property type="entry name" value="TRANSPORTER AUXIN EFFLUX CARRIER EC FAMILY"/>
    <property type="match status" value="1"/>
</dbReference>
<organism evidence="9 10">
    <name type="scientific">Candidatus Halobonum tyrrellensis G22</name>
    <dbReference type="NCBI Taxonomy" id="1324957"/>
    <lineage>
        <taxon>Archaea</taxon>
        <taxon>Methanobacteriati</taxon>
        <taxon>Methanobacteriota</taxon>
        <taxon>Stenosarchaea group</taxon>
        <taxon>Halobacteria</taxon>
        <taxon>Halobacteriales</taxon>
        <taxon>Haloferacaceae</taxon>
        <taxon>Candidatus Halobonum</taxon>
    </lineage>
</organism>
<dbReference type="Proteomes" id="UP000017840">
    <property type="component" value="Unassembled WGS sequence"/>
</dbReference>
<evidence type="ECO:0000256" key="3">
    <source>
        <dbReference type="ARBA" id="ARBA00022448"/>
    </source>
</evidence>
<dbReference type="Gene3D" id="1.20.1530.20">
    <property type="match status" value="1"/>
</dbReference>
<name>V4GV97_9EURY</name>
<feature type="transmembrane region" description="Helical" evidence="8">
    <location>
        <begin position="103"/>
        <end position="121"/>
    </location>
</feature>
<accession>V4GV97</accession>
<keyword evidence="4" id="KW-1003">Cell membrane</keyword>
<keyword evidence="7 8" id="KW-0472">Membrane</keyword>
<evidence type="ECO:0000256" key="4">
    <source>
        <dbReference type="ARBA" id="ARBA00022475"/>
    </source>
</evidence>
<dbReference type="Pfam" id="PF03547">
    <property type="entry name" value="Mem_trans"/>
    <property type="match status" value="1"/>
</dbReference>
<feature type="transmembrane region" description="Helical" evidence="8">
    <location>
        <begin position="127"/>
        <end position="148"/>
    </location>
</feature>
<evidence type="ECO:0000256" key="7">
    <source>
        <dbReference type="ARBA" id="ARBA00023136"/>
    </source>
</evidence>
<comment type="subcellular location">
    <subcellularLocation>
        <location evidence="1">Cell membrane</location>
        <topology evidence="1">Multi-pass membrane protein</topology>
    </subcellularLocation>
</comment>
<dbReference type="PANTHER" id="PTHR36838">
    <property type="entry name" value="AUXIN EFFLUX CARRIER FAMILY PROTEIN"/>
    <property type="match status" value="1"/>
</dbReference>
<protein>
    <submittedName>
        <fullName evidence="9">Malonate transporter</fullName>
    </submittedName>
</protein>
<evidence type="ECO:0000256" key="2">
    <source>
        <dbReference type="ARBA" id="ARBA00010145"/>
    </source>
</evidence>
<feature type="transmembrane region" description="Helical" evidence="8">
    <location>
        <begin position="62"/>
        <end position="82"/>
    </location>
</feature>
<keyword evidence="6 8" id="KW-1133">Transmembrane helix</keyword>
<gene>
    <name evidence="9" type="ORF">K933_05763</name>
</gene>
<keyword evidence="5 8" id="KW-0812">Transmembrane</keyword>
<keyword evidence="3" id="KW-0813">Transport</keyword>
<dbReference type="InterPro" id="IPR004776">
    <property type="entry name" value="Mem_transp_PIN-like"/>
</dbReference>
<comment type="caution">
    <text evidence="9">The sequence shown here is derived from an EMBL/GenBank/DDBJ whole genome shotgun (WGS) entry which is preliminary data.</text>
</comment>
<feature type="transmembrane region" description="Helical" evidence="8">
    <location>
        <begin position="37"/>
        <end position="56"/>
    </location>
</feature>
<dbReference type="eggNOG" id="arCOG04756">
    <property type="taxonomic scope" value="Archaea"/>
</dbReference>
<evidence type="ECO:0000313" key="9">
    <source>
        <dbReference type="EMBL" id="ESP89086.1"/>
    </source>
</evidence>
<feature type="transmembrane region" description="Helical" evidence="8">
    <location>
        <begin position="187"/>
        <end position="208"/>
    </location>
</feature>
<dbReference type="GO" id="GO:0055085">
    <property type="term" value="P:transmembrane transport"/>
    <property type="evidence" value="ECO:0007669"/>
    <property type="project" value="InterPro"/>
</dbReference>
<feature type="transmembrane region" description="Helical" evidence="8">
    <location>
        <begin position="6"/>
        <end position="25"/>
    </location>
</feature>
<proteinExistence type="inferred from homology"/>
<feature type="transmembrane region" description="Helical" evidence="8">
    <location>
        <begin position="160"/>
        <end position="181"/>
    </location>
</feature>
<evidence type="ECO:0000256" key="1">
    <source>
        <dbReference type="ARBA" id="ARBA00004651"/>
    </source>
</evidence>
<evidence type="ECO:0000256" key="5">
    <source>
        <dbReference type="ARBA" id="ARBA00022692"/>
    </source>
</evidence>
<dbReference type="GO" id="GO:0005886">
    <property type="term" value="C:plasma membrane"/>
    <property type="evidence" value="ECO:0007669"/>
    <property type="project" value="UniProtKB-SubCell"/>
</dbReference>
<evidence type="ECO:0000256" key="6">
    <source>
        <dbReference type="ARBA" id="ARBA00022989"/>
    </source>
</evidence>
<comment type="similarity">
    <text evidence="2">Belongs to the auxin efflux carrier (TC 2.A.69) family.</text>
</comment>
<evidence type="ECO:0000256" key="8">
    <source>
        <dbReference type="SAM" id="Phobius"/>
    </source>
</evidence>
<sequence length="300" mass="30831">MSVVSNLLYLLVLLCVGFLARRVGLVDDRRRDLLTSLAFYVALPALVFTSTASTSLETVFDPRLLVGVWAVLLAVAGVGWVVHGRKASSVRGVAVVQSYHCNLGFLGLPITAATFGGVVTAKASLVLGAGILTQVPLTLMVLSAVNDADADLRGRLREVFTNPVLAALAVGLCCAALSVHVPDAVTAGLGVVSELALPVALVAVGASLSFDGETLDLPTVGSVVFLKMALMPAVAFGVFTLLAADPSTTRAGVVMLAMPTAVSTFVYASELGGDADLASVNVFVTTLASVGTLLALFRFV</sequence>
<dbReference type="EMBL" id="ASGZ01000018">
    <property type="protein sequence ID" value="ESP89086.1"/>
    <property type="molecule type" value="Genomic_DNA"/>
</dbReference>
<evidence type="ECO:0000313" key="10">
    <source>
        <dbReference type="Proteomes" id="UP000017840"/>
    </source>
</evidence>
<feature type="transmembrane region" description="Helical" evidence="8">
    <location>
        <begin position="220"/>
        <end position="244"/>
    </location>
</feature>